<sequence length="133" mass="15349">MSIESELSSQIYRLEELHNNFANGDYEELNSLYSDEFQGILYMPSTGKIEIYNAEQIRKGNEDAAHYYQGKNIKFIFSGLTIVTQAVDQAAVSYEVSHLNDSKIVRAISLEVWKRVNGAWKMIRWYEEKGEAL</sequence>
<name>A0A0M1P518_9BACL</name>
<dbReference type="Proteomes" id="UP000036932">
    <property type="component" value="Unassembled WGS sequence"/>
</dbReference>
<dbReference type="RefSeq" id="WP_054402616.1">
    <property type="nucleotide sequence ID" value="NZ_LIUT01000001.1"/>
</dbReference>
<comment type="caution">
    <text evidence="2">The sequence shown here is derived from an EMBL/GenBank/DDBJ whole genome shotgun (WGS) entry which is preliminary data.</text>
</comment>
<dbReference type="AlphaFoldDB" id="A0A0M1P518"/>
<accession>A0A0M1P518</accession>
<dbReference type="InterPro" id="IPR032710">
    <property type="entry name" value="NTF2-like_dom_sf"/>
</dbReference>
<evidence type="ECO:0000313" key="3">
    <source>
        <dbReference type="Proteomes" id="UP000036932"/>
    </source>
</evidence>
<dbReference type="EMBL" id="LIUT01000001">
    <property type="protein sequence ID" value="KOR89578.1"/>
    <property type="molecule type" value="Genomic_DNA"/>
</dbReference>
<feature type="domain" description="DUF4440" evidence="1">
    <location>
        <begin position="15"/>
        <end position="122"/>
    </location>
</feature>
<evidence type="ECO:0000313" key="2">
    <source>
        <dbReference type="EMBL" id="KOR89578.1"/>
    </source>
</evidence>
<dbReference type="InterPro" id="IPR027843">
    <property type="entry name" value="DUF4440"/>
</dbReference>
<dbReference type="Gene3D" id="3.10.450.50">
    <property type="match status" value="1"/>
</dbReference>
<keyword evidence="3" id="KW-1185">Reference proteome</keyword>
<proteinExistence type="predicted"/>
<reference evidence="3" key="1">
    <citation type="submission" date="2015-08" db="EMBL/GenBank/DDBJ databases">
        <title>Genome sequencing project for genomic taxonomy and phylogenomics of Bacillus-like bacteria.</title>
        <authorList>
            <person name="Liu B."/>
            <person name="Wang J."/>
            <person name="Zhu Y."/>
            <person name="Liu G."/>
            <person name="Chen Q."/>
            <person name="Chen Z."/>
            <person name="Lan J."/>
            <person name="Che J."/>
            <person name="Ge C."/>
            <person name="Shi H."/>
            <person name="Pan Z."/>
            <person name="Liu X."/>
        </authorList>
    </citation>
    <scope>NUCLEOTIDE SEQUENCE [LARGE SCALE GENOMIC DNA]</scope>
    <source>
        <strain evidence="3">FJAT-22460</strain>
    </source>
</reference>
<dbReference type="PATRIC" id="fig|1705565.3.peg.4156"/>
<evidence type="ECO:0000259" key="1">
    <source>
        <dbReference type="Pfam" id="PF14534"/>
    </source>
</evidence>
<protein>
    <recommendedName>
        <fullName evidence="1">DUF4440 domain-containing protein</fullName>
    </recommendedName>
</protein>
<dbReference type="SUPFAM" id="SSF54427">
    <property type="entry name" value="NTF2-like"/>
    <property type="match status" value="1"/>
</dbReference>
<dbReference type="Pfam" id="PF14534">
    <property type="entry name" value="DUF4440"/>
    <property type="match status" value="1"/>
</dbReference>
<organism evidence="2 3">
    <name type="scientific">Paenibacillus solani</name>
    <dbReference type="NCBI Taxonomy" id="1705565"/>
    <lineage>
        <taxon>Bacteria</taxon>
        <taxon>Bacillati</taxon>
        <taxon>Bacillota</taxon>
        <taxon>Bacilli</taxon>
        <taxon>Bacillales</taxon>
        <taxon>Paenibacillaceae</taxon>
        <taxon>Paenibacillus</taxon>
    </lineage>
</organism>
<dbReference type="OrthoDB" id="2703414at2"/>
<gene>
    <name evidence="2" type="ORF">AM231_10800</name>
</gene>